<sequence length="150" mass="16962">MPEEIVIYKRGEVVTPPPPPMPPIPKIIPPELLQIIVLDDIQVALTKVNKHLEKAEFEGVVDPRTFAVTDEIQGIALIHDWPFTPWITAAFFNDGPNSAYLSINYTFDWIPLKKGDTATLDFSRSDKRIQFVHYKCNAGEKASVRVIGKY</sequence>
<evidence type="ECO:0000313" key="1">
    <source>
        <dbReference type="EMBL" id="GAI68554.1"/>
    </source>
</evidence>
<comment type="caution">
    <text evidence="1">The sequence shown here is derived from an EMBL/GenBank/DDBJ whole genome shotgun (WGS) entry which is preliminary data.</text>
</comment>
<dbReference type="AlphaFoldDB" id="X1SLB5"/>
<protein>
    <submittedName>
        <fullName evidence="1">Uncharacterized protein</fullName>
    </submittedName>
</protein>
<proteinExistence type="predicted"/>
<reference evidence="1" key="1">
    <citation type="journal article" date="2014" name="Front. Microbiol.">
        <title>High frequency of phylogenetically diverse reductive dehalogenase-homologous genes in deep subseafloor sedimentary metagenomes.</title>
        <authorList>
            <person name="Kawai M."/>
            <person name="Futagami T."/>
            <person name="Toyoda A."/>
            <person name="Takaki Y."/>
            <person name="Nishi S."/>
            <person name="Hori S."/>
            <person name="Arai W."/>
            <person name="Tsubouchi T."/>
            <person name="Morono Y."/>
            <person name="Uchiyama I."/>
            <person name="Ito T."/>
            <person name="Fujiyama A."/>
            <person name="Inagaki F."/>
            <person name="Takami H."/>
        </authorList>
    </citation>
    <scope>NUCLEOTIDE SEQUENCE</scope>
    <source>
        <strain evidence="1">Expedition CK06-06</strain>
    </source>
</reference>
<name>X1SLB5_9ZZZZ</name>
<organism evidence="1">
    <name type="scientific">marine sediment metagenome</name>
    <dbReference type="NCBI Taxonomy" id="412755"/>
    <lineage>
        <taxon>unclassified sequences</taxon>
        <taxon>metagenomes</taxon>
        <taxon>ecological metagenomes</taxon>
    </lineage>
</organism>
<accession>X1SLB5</accession>
<gene>
    <name evidence="1" type="ORF">S12H4_11189</name>
</gene>
<dbReference type="EMBL" id="BARW01004968">
    <property type="protein sequence ID" value="GAI68554.1"/>
    <property type="molecule type" value="Genomic_DNA"/>
</dbReference>